<gene>
    <name evidence="1" type="ORF">JCM15548_1870</name>
</gene>
<accession>A0A0E9LUC4</accession>
<proteinExistence type="predicted"/>
<protein>
    <submittedName>
        <fullName evidence="1">Uncharacterized protein</fullName>
    </submittedName>
</protein>
<keyword evidence="2" id="KW-1185">Reference proteome</keyword>
<name>A0A0E9LUC4_9BACT</name>
<evidence type="ECO:0000313" key="2">
    <source>
        <dbReference type="Proteomes" id="UP000032900"/>
    </source>
</evidence>
<reference evidence="1 2" key="1">
    <citation type="journal article" date="2015" name="Microbes Environ.">
        <title>Distribution and evolution of nitrogen fixation genes in the phylum bacteroidetes.</title>
        <authorList>
            <person name="Inoue J."/>
            <person name="Oshima K."/>
            <person name="Suda W."/>
            <person name="Sakamoto M."/>
            <person name="Iino T."/>
            <person name="Noda S."/>
            <person name="Hongoh Y."/>
            <person name="Hattori M."/>
            <person name="Ohkuma M."/>
        </authorList>
    </citation>
    <scope>NUCLEOTIDE SEQUENCE [LARGE SCALE GENOMIC DNA]</scope>
    <source>
        <strain evidence="1">JCM 15548</strain>
    </source>
</reference>
<comment type="caution">
    <text evidence="1">The sequence shown here is derived from an EMBL/GenBank/DDBJ whole genome shotgun (WGS) entry which is preliminary data.</text>
</comment>
<dbReference type="EMBL" id="BAZW01000004">
    <property type="protein sequence ID" value="GAO28746.1"/>
    <property type="molecule type" value="Genomic_DNA"/>
</dbReference>
<sequence length="52" mass="6016">MTRKKLDLSLMELSDIFSPVRLLGAVARQWVKPLSASLRQWVENFIKGRSSR</sequence>
<dbReference type="STRING" id="1236989.JCM15548_1870"/>
<dbReference type="Proteomes" id="UP000032900">
    <property type="component" value="Unassembled WGS sequence"/>
</dbReference>
<dbReference type="AlphaFoldDB" id="A0A0E9LUC4"/>
<organism evidence="1 2">
    <name type="scientific">Geofilum rubicundum JCM 15548</name>
    <dbReference type="NCBI Taxonomy" id="1236989"/>
    <lineage>
        <taxon>Bacteria</taxon>
        <taxon>Pseudomonadati</taxon>
        <taxon>Bacteroidota</taxon>
        <taxon>Bacteroidia</taxon>
        <taxon>Marinilabiliales</taxon>
        <taxon>Marinilabiliaceae</taxon>
        <taxon>Geofilum</taxon>
    </lineage>
</organism>
<evidence type="ECO:0000313" key="1">
    <source>
        <dbReference type="EMBL" id="GAO28746.1"/>
    </source>
</evidence>